<dbReference type="EMBL" id="NHNI01000001">
    <property type="protein sequence ID" value="OZY87470.1"/>
    <property type="molecule type" value="Genomic_DNA"/>
</dbReference>
<dbReference type="Pfam" id="PF16106">
    <property type="entry name" value="DUF4824"/>
    <property type="match status" value="1"/>
</dbReference>
<evidence type="ECO:0000313" key="1">
    <source>
        <dbReference type="EMBL" id="OZY87470.1"/>
    </source>
</evidence>
<comment type="caution">
    <text evidence="1">The sequence shown here is derived from an EMBL/GenBank/DDBJ whole genome shotgun (WGS) entry which is preliminary data.</text>
</comment>
<keyword evidence="2" id="KW-1185">Reference proteome</keyword>
<accession>A0A266QCE8</accession>
<evidence type="ECO:0000313" key="2">
    <source>
        <dbReference type="Proteomes" id="UP000216101"/>
    </source>
</evidence>
<evidence type="ECO:0008006" key="3">
    <source>
        <dbReference type="Google" id="ProtNLM"/>
    </source>
</evidence>
<proteinExistence type="predicted"/>
<dbReference type="RefSeq" id="WP_094984873.1">
    <property type="nucleotide sequence ID" value="NZ_NHNI01000001.1"/>
</dbReference>
<name>A0A266QCE8_9GAMM</name>
<organism evidence="1 2">
    <name type="scientific">Cellvibrio mixtus</name>
    <dbReference type="NCBI Taxonomy" id="39650"/>
    <lineage>
        <taxon>Bacteria</taxon>
        <taxon>Pseudomonadati</taxon>
        <taxon>Pseudomonadota</taxon>
        <taxon>Gammaproteobacteria</taxon>
        <taxon>Cellvibrionales</taxon>
        <taxon>Cellvibrionaceae</taxon>
        <taxon>Cellvibrio</taxon>
    </lineage>
</organism>
<dbReference type="AlphaFoldDB" id="A0A266QCE8"/>
<protein>
    <recommendedName>
        <fullName evidence="3">DUF4824 domain-containing protein</fullName>
    </recommendedName>
</protein>
<gene>
    <name evidence="1" type="ORF">CBP51_10990</name>
</gene>
<sequence length="292" mass="32925">MSSITTHNTAAHRRTGTLLWLAVGCILLVNAFILGKVYVNRSAVTAELSLSERELQLPYNYGLAKEDSSMRLSLRWSTPSTEPIGVDMDNWRWQYNHQLQLSAAHFASFQFPDCTHKTSLRQKRRAWVLVEFNGQSYADYVAQVEQYHQLVMGLVPAANTDLEEDALARKRKEATEFLASATGSSSRLYVIDAAAERELLIAAQHERATTTKGQLLIVPAELRAGYYRCDKAEKRTTEVVIDKLAVDSFYIPKQAAQGFSPVGATKFNAEIRYGRLYEPWVNRLQHCTTGCE</sequence>
<reference evidence="2" key="1">
    <citation type="submission" date="2017-05" db="EMBL/GenBank/DDBJ databases">
        <authorList>
            <person name="Barney B.M."/>
        </authorList>
    </citation>
    <scope>NUCLEOTIDE SEQUENCE [LARGE SCALE GENOMIC DNA]</scope>
    <source>
        <strain evidence="2">PSBB022</strain>
    </source>
</reference>
<dbReference type="Proteomes" id="UP000216101">
    <property type="component" value="Unassembled WGS sequence"/>
</dbReference>
<dbReference type="InterPro" id="IPR032249">
    <property type="entry name" value="DUF4824"/>
</dbReference>